<organism evidence="8 9">
    <name type="scientific">Ketogulonicigenium robustum</name>
    <dbReference type="NCBI Taxonomy" id="92947"/>
    <lineage>
        <taxon>Bacteria</taxon>
        <taxon>Pseudomonadati</taxon>
        <taxon>Pseudomonadota</taxon>
        <taxon>Alphaproteobacteria</taxon>
        <taxon>Rhodobacterales</taxon>
        <taxon>Roseobacteraceae</taxon>
        <taxon>Ketogulonicigenium</taxon>
    </lineage>
</organism>
<dbReference type="GO" id="GO:0043190">
    <property type="term" value="C:ATP-binding cassette (ABC) transporter complex"/>
    <property type="evidence" value="ECO:0007669"/>
    <property type="project" value="InterPro"/>
</dbReference>
<evidence type="ECO:0000256" key="5">
    <source>
        <dbReference type="ARBA" id="ARBA00023136"/>
    </source>
</evidence>
<dbReference type="FunFam" id="1.10.3470.10:FF:000003">
    <property type="entry name" value="Iron ABC transporter permease SitD"/>
    <property type="match status" value="1"/>
</dbReference>
<proteinExistence type="inferred from homology"/>
<dbReference type="Gene3D" id="1.10.3470.10">
    <property type="entry name" value="ABC transporter involved in vitamin B12 uptake, BtuC"/>
    <property type="match status" value="1"/>
</dbReference>
<comment type="subcellular location">
    <subcellularLocation>
        <location evidence="6">Cell membrane</location>
        <topology evidence="6">Multi-pass membrane protein</topology>
    </subcellularLocation>
    <subcellularLocation>
        <location evidence="1">Membrane</location>
        <topology evidence="1">Multi-pass membrane protein</topology>
    </subcellularLocation>
</comment>
<dbReference type="AlphaFoldDB" id="A0A1W6P2T9"/>
<dbReference type="GO" id="GO:0055085">
    <property type="term" value="P:transmembrane transport"/>
    <property type="evidence" value="ECO:0007669"/>
    <property type="project" value="InterPro"/>
</dbReference>
<feature type="transmembrane region" description="Helical" evidence="7">
    <location>
        <begin position="94"/>
        <end position="115"/>
    </location>
</feature>
<feature type="transmembrane region" description="Helical" evidence="7">
    <location>
        <begin position="196"/>
        <end position="214"/>
    </location>
</feature>
<feature type="transmembrane region" description="Helical" evidence="7">
    <location>
        <begin position="57"/>
        <end position="82"/>
    </location>
</feature>
<dbReference type="GO" id="GO:0071281">
    <property type="term" value="P:cellular response to iron ion"/>
    <property type="evidence" value="ECO:0007669"/>
    <property type="project" value="UniProtKB-ARBA"/>
</dbReference>
<evidence type="ECO:0000256" key="1">
    <source>
        <dbReference type="ARBA" id="ARBA00004141"/>
    </source>
</evidence>
<dbReference type="STRING" id="92947.BVG79_02267"/>
<reference evidence="8 9" key="1">
    <citation type="submission" date="2017-02" db="EMBL/GenBank/DDBJ databases">
        <title>Ketogulonicigenium robustum SPU B003 Genome sequencing and assembly.</title>
        <authorList>
            <person name="Li Y."/>
            <person name="Liu L."/>
            <person name="Wang C."/>
            <person name="Zhang M."/>
            <person name="Zhang T."/>
            <person name="Zhang Y."/>
        </authorList>
    </citation>
    <scope>NUCLEOTIDE SEQUENCE [LARGE SCALE GENOMIC DNA]</scope>
    <source>
        <strain evidence="8 9">SPU_B003</strain>
    </source>
</reference>
<accession>A0A1W6P2T9</accession>
<evidence type="ECO:0000313" key="9">
    <source>
        <dbReference type="Proteomes" id="UP000242447"/>
    </source>
</evidence>
<dbReference type="EMBL" id="CP019937">
    <property type="protein sequence ID" value="ARO15607.1"/>
    <property type="molecule type" value="Genomic_DNA"/>
</dbReference>
<protein>
    <submittedName>
        <fullName evidence="8">Iron ABC transporter permease component</fullName>
    </submittedName>
</protein>
<evidence type="ECO:0000256" key="6">
    <source>
        <dbReference type="RuleBase" id="RU003943"/>
    </source>
</evidence>
<feature type="transmembrane region" description="Helical" evidence="7">
    <location>
        <begin position="135"/>
        <end position="151"/>
    </location>
</feature>
<dbReference type="RefSeq" id="WP_085786979.1">
    <property type="nucleotide sequence ID" value="NZ_CP019937.1"/>
</dbReference>
<sequence length="277" mass="29277">MLDTLLMPFQFGFMQNAFLISAIVAVPTALLSCFLVLKGWALMGDAVSHAVLPGIVLAYMLGLPLIIGAFAAGMFTAVATGYLADNSRVKQDTVMGVVFSGMFGLGIVLYTSITSDVHLDHILFGDPLGVGPDDLWTAGLIALFVVGALLLKWKDLLLHAFDPVQARTSGLPVKLLHYGLLTILSLTIVATLSATGLILAVALLIAPGAIAFLVTRSFGRMMAVAVAVCLFAMLGGVYLSFFLDSAPAPTVVLVLITLFLAAFLRKTYLNRKTAATL</sequence>
<feature type="transmembrane region" description="Helical" evidence="7">
    <location>
        <begin position="221"/>
        <end position="241"/>
    </location>
</feature>
<evidence type="ECO:0000256" key="4">
    <source>
        <dbReference type="ARBA" id="ARBA00022989"/>
    </source>
</evidence>
<keyword evidence="3 6" id="KW-0812">Transmembrane</keyword>
<dbReference type="InterPro" id="IPR001626">
    <property type="entry name" value="ABC_TroCD"/>
</dbReference>
<feature type="transmembrane region" description="Helical" evidence="7">
    <location>
        <begin position="247"/>
        <end position="264"/>
    </location>
</feature>
<name>A0A1W6P2T9_9RHOB</name>
<keyword evidence="9" id="KW-1185">Reference proteome</keyword>
<dbReference type="Proteomes" id="UP000242447">
    <property type="component" value="Chromosome"/>
</dbReference>
<evidence type="ECO:0000313" key="8">
    <source>
        <dbReference type="EMBL" id="ARO15607.1"/>
    </source>
</evidence>
<evidence type="ECO:0000256" key="2">
    <source>
        <dbReference type="ARBA" id="ARBA00008034"/>
    </source>
</evidence>
<feature type="transmembrane region" description="Helical" evidence="7">
    <location>
        <begin position="17"/>
        <end position="37"/>
    </location>
</feature>
<dbReference type="KEGG" id="kro:BVG79_02267"/>
<evidence type="ECO:0000256" key="7">
    <source>
        <dbReference type="SAM" id="Phobius"/>
    </source>
</evidence>
<dbReference type="PANTHER" id="PTHR30477:SF24">
    <property type="entry name" value="IRON TRANSPORT SYSTEM MEMBRANE PROTEIN HI_0359-RELATED"/>
    <property type="match status" value="1"/>
</dbReference>
<dbReference type="Pfam" id="PF00950">
    <property type="entry name" value="ABC-3"/>
    <property type="match status" value="1"/>
</dbReference>
<feature type="transmembrane region" description="Helical" evidence="7">
    <location>
        <begin position="171"/>
        <end position="190"/>
    </location>
</feature>
<dbReference type="PANTHER" id="PTHR30477">
    <property type="entry name" value="ABC-TRANSPORTER METAL-BINDING PROTEIN"/>
    <property type="match status" value="1"/>
</dbReference>
<dbReference type="GO" id="GO:0010043">
    <property type="term" value="P:response to zinc ion"/>
    <property type="evidence" value="ECO:0007669"/>
    <property type="project" value="TreeGrafter"/>
</dbReference>
<evidence type="ECO:0000256" key="3">
    <source>
        <dbReference type="ARBA" id="ARBA00022692"/>
    </source>
</evidence>
<keyword evidence="6" id="KW-0813">Transport</keyword>
<dbReference type="CDD" id="cd06550">
    <property type="entry name" value="TM_ABC_iron-siderophores_like"/>
    <property type="match status" value="1"/>
</dbReference>
<gene>
    <name evidence="8" type="primary">sitD</name>
    <name evidence="8" type="ORF">BVG79_02267</name>
</gene>
<dbReference type="SUPFAM" id="SSF81345">
    <property type="entry name" value="ABC transporter involved in vitamin B12 uptake, BtuC"/>
    <property type="match status" value="1"/>
</dbReference>
<comment type="similarity">
    <text evidence="2 6">Belongs to the ABC-3 integral membrane protein family.</text>
</comment>
<dbReference type="InterPro" id="IPR037294">
    <property type="entry name" value="ABC_BtuC-like"/>
</dbReference>
<keyword evidence="4 7" id="KW-1133">Transmembrane helix</keyword>
<keyword evidence="5 7" id="KW-0472">Membrane</keyword>